<feature type="compositionally biased region" description="Polar residues" evidence="1">
    <location>
        <begin position="534"/>
        <end position="545"/>
    </location>
</feature>
<organism evidence="2 3">
    <name type="scientific">Ascosphaera apis ARSEF 7405</name>
    <dbReference type="NCBI Taxonomy" id="392613"/>
    <lineage>
        <taxon>Eukaryota</taxon>
        <taxon>Fungi</taxon>
        <taxon>Dikarya</taxon>
        <taxon>Ascomycota</taxon>
        <taxon>Pezizomycotina</taxon>
        <taxon>Eurotiomycetes</taxon>
        <taxon>Eurotiomycetidae</taxon>
        <taxon>Onygenales</taxon>
        <taxon>Ascosphaeraceae</taxon>
        <taxon>Ascosphaera</taxon>
    </lineage>
</organism>
<sequence>MEGSHLADTHGFTLPMTDAASARRSVPTGKPIYGPNDLRNDSAVNIIEKINKTHTEATDQPAAISAAKNALGLSNKPYKHAPPVKKGKAPSKEGPWSQGREARPLPHDSLAGVPRPQTGEKYTLIDKRLLEHERQTSEPVREKAIELLRNQERERQLKGSKGSSGKNQSGTSLSRGTIDPVQVLPAFDEAGWMVAPTPQPQPVALESPEIGVPVKTTDEQPVSEETARKAEQLDAATRNAAERQKGTSYESGSYDAAGQSAANDTSALEFASNDAAVREARARERTSNNLASLENATHDAKSREDDYRAQADREIEGYQFATREANTNAMIGQEAAKRAPMASSSDTQQTSGTGYQGRQGPVQGAGNQESEISQATARERQEYEHALQKDEYNRFKNATGIGKPAEPVAYQQGPFGQTQPVGQRDETFKETLMYKAREKRHKFFDKLFCRSKDREEAKAAKKEKKLSKKSAQPSENYDRGTNADSNGVIANAQADAGHGISHQAPSPLGRTLGAQKGRPAPAQSDIPVPESQAGVGQSSLHSSAGGNYGTAPGPQQSINEATQGAGQQRFAQNEAGRDTGSAVPQQRVQQHDWSADPADYSAPGYSGGSGAVGGQSTHQASVQQAPESSQEVTDNVPGEAQPQRSHPLINVGSQGQSFSRQAKDVI</sequence>
<feature type="compositionally biased region" description="Polar residues" evidence="1">
    <location>
        <begin position="651"/>
        <end position="660"/>
    </location>
</feature>
<name>A0A167W0M6_9EURO</name>
<feature type="compositionally biased region" description="Low complexity" evidence="1">
    <location>
        <begin position="343"/>
        <end position="360"/>
    </location>
</feature>
<feature type="region of interest" description="Disordered" evidence="1">
    <location>
        <begin position="449"/>
        <end position="666"/>
    </location>
</feature>
<accession>A0A167W0M6</accession>
<dbReference type="EMBL" id="AZGZ01000027">
    <property type="protein sequence ID" value="KZZ88264.1"/>
    <property type="molecule type" value="Genomic_DNA"/>
</dbReference>
<feature type="compositionally biased region" description="Basic residues" evidence="1">
    <location>
        <begin position="77"/>
        <end position="89"/>
    </location>
</feature>
<keyword evidence="3" id="KW-1185">Reference proteome</keyword>
<evidence type="ECO:0000313" key="2">
    <source>
        <dbReference type="EMBL" id="KZZ88264.1"/>
    </source>
</evidence>
<feature type="compositionally biased region" description="Basic and acidic residues" evidence="1">
    <location>
        <begin position="276"/>
        <end position="286"/>
    </location>
</feature>
<feature type="compositionally biased region" description="Polar residues" evidence="1">
    <location>
        <begin position="553"/>
        <end position="571"/>
    </location>
</feature>
<feature type="compositionally biased region" description="Polar residues" evidence="1">
    <location>
        <begin position="617"/>
        <end position="633"/>
    </location>
</feature>
<proteinExistence type="predicted"/>
<feature type="compositionally biased region" description="Basic and acidic residues" evidence="1">
    <location>
        <begin position="296"/>
        <end position="316"/>
    </location>
</feature>
<evidence type="ECO:0000313" key="3">
    <source>
        <dbReference type="Proteomes" id="UP000242877"/>
    </source>
</evidence>
<feature type="region of interest" description="Disordered" evidence="1">
    <location>
        <begin position="73"/>
        <end position="424"/>
    </location>
</feature>
<feature type="compositionally biased region" description="Basic and acidic residues" evidence="1">
    <location>
        <begin position="377"/>
        <end position="394"/>
    </location>
</feature>
<reference evidence="2 3" key="1">
    <citation type="journal article" date="2016" name="Genome Biol. Evol.">
        <title>Divergent and convergent evolution of fungal pathogenicity.</title>
        <authorList>
            <person name="Shang Y."/>
            <person name="Xiao G."/>
            <person name="Zheng P."/>
            <person name="Cen K."/>
            <person name="Zhan S."/>
            <person name="Wang C."/>
        </authorList>
    </citation>
    <scope>NUCLEOTIDE SEQUENCE [LARGE SCALE GENOMIC DNA]</scope>
    <source>
        <strain evidence="2 3">ARSEF 7405</strain>
    </source>
</reference>
<dbReference type="VEuPathDB" id="FungiDB:AAP_05085"/>
<feature type="compositionally biased region" description="Polar residues" evidence="1">
    <location>
        <begin position="365"/>
        <end position="376"/>
    </location>
</feature>
<dbReference type="Proteomes" id="UP000242877">
    <property type="component" value="Unassembled WGS sequence"/>
</dbReference>
<feature type="compositionally biased region" description="Basic and acidic residues" evidence="1">
    <location>
        <begin position="123"/>
        <end position="157"/>
    </location>
</feature>
<feature type="region of interest" description="Disordered" evidence="1">
    <location>
        <begin position="1"/>
        <end position="39"/>
    </location>
</feature>
<dbReference type="OrthoDB" id="4206732at2759"/>
<gene>
    <name evidence="2" type="ORF">AAP_05085</name>
</gene>
<dbReference type="AlphaFoldDB" id="A0A167W0M6"/>
<protein>
    <submittedName>
        <fullName evidence="2">Uncharacterized protein</fullName>
    </submittedName>
</protein>
<feature type="compositionally biased region" description="Basic and acidic residues" evidence="1">
    <location>
        <begin position="449"/>
        <end position="460"/>
    </location>
</feature>
<evidence type="ECO:0000256" key="1">
    <source>
        <dbReference type="SAM" id="MobiDB-lite"/>
    </source>
</evidence>
<comment type="caution">
    <text evidence="2">The sequence shown here is derived from an EMBL/GenBank/DDBJ whole genome shotgun (WGS) entry which is preliminary data.</text>
</comment>